<protein>
    <submittedName>
        <fullName evidence="1">SapC family protein</fullName>
    </submittedName>
</protein>
<dbReference type="RefSeq" id="WP_169422111.1">
    <property type="nucleotide sequence ID" value="NZ_JABBFX010000003.1"/>
</dbReference>
<proteinExistence type="predicted"/>
<keyword evidence="2" id="KW-1185">Reference proteome</keyword>
<reference evidence="1 2" key="1">
    <citation type="submission" date="2020-04" db="EMBL/GenBank/DDBJ databases">
        <title>Ramlibacter sp. G-1-2-2 isolated from soil.</title>
        <authorList>
            <person name="Dahal R.H."/>
        </authorList>
    </citation>
    <scope>NUCLEOTIDE SEQUENCE [LARGE SCALE GENOMIC DNA]</scope>
    <source>
        <strain evidence="1 2">G-1-2-2</strain>
    </source>
</reference>
<dbReference type="EMBL" id="JABBFX010000003">
    <property type="protein sequence ID" value="NML47854.1"/>
    <property type="molecule type" value="Genomic_DNA"/>
</dbReference>
<dbReference type="Proteomes" id="UP000541185">
    <property type="component" value="Unassembled WGS sequence"/>
</dbReference>
<name>A0A848HBJ5_9BURK</name>
<comment type="caution">
    <text evidence="1">The sequence shown here is derived from an EMBL/GenBank/DDBJ whole genome shotgun (WGS) entry which is preliminary data.</text>
</comment>
<evidence type="ECO:0000313" key="1">
    <source>
        <dbReference type="EMBL" id="NML47854.1"/>
    </source>
</evidence>
<dbReference type="AlphaFoldDB" id="A0A848HBJ5"/>
<dbReference type="Pfam" id="PF07277">
    <property type="entry name" value="SapC"/>
    <property type="match status" value="1"/>
</dbReference>
<accession>A0A848HBJ5</accession>
<gene>
    <name evidence="1" type="ORF">HHL11_29160</name>
</gene>
<evidence type="ECO:0000313" key="2">
    <source>
        <dbReference type="Proteomes" id="UP000541185"/>
    </source>
</evidence>
<sequence length="255" mass="28658">MFQKVVPVNKERHASKKIKEVSGFGFASNFHIAYVTMQEFARAASIFPIVFLEDKDKDEFRPVVLLGLNAGENLFVGKDGKWQASYVPAIIRRYPFALTAAGNDGQYVVCIDEESPLVSDTEGAPLFNEKGEPTQVIENVKRYLAELQQMDGFTREFCKFLQANNMFTPLNMRVREASRVKNISGCYVINEERLNNLSDEKFLEFRAKRYLPAVYSHLISLAQTERLVKLHEDAQPAAAAAEAAKAPAKKSAAKQ</sequence>
<dbReference type="InterPro" id="IPR010836">
    <property type="entry name" value="SapC"/>
</dbReference>
<organism evidence="1 2">
    <name type="scientific">Ramlibacter agri</name>
    <dbReference type="NCBI Taxonomy" id="2728837"/>
    <lineage>
        <taxon>Bacteria</taxon>
        <taxon>Pseudomonadati</taxon>
        <taxon>Pseudomonadota</taxon>
        <taxon>Betaproteobacteria</taxon>
        <taxon>Burkholderiales</taxon>
        <taxon>Comamonadaceae</taxon>
        <taxon>Ramlibacter</taxon>
    </lineage>
</organism>